<name>A0A2U1T3X7_9CORY</name>
<keyword evidence="2" id="KW-1185">Reference proteome</keyword>
<protein>
    <recommendedName>
        <fullName evidence="3">ESX-1 secretion-associated protein</fullName>
    </recommendedName>
</protein>
<organism evidence="1 2">
    <name type="scientific">Corynebacterium yudongzhengii</name>
    <dbReference type="NCBI Taxonomy" id="2080740"/>
    <lineage>
        <taxon>Bacteria</taxon>
        <taxon>Bacillati</taxon>
        <taxon>Actinomycetota</taxon>
        <taxon>Actinomycetes</taxon>
        <taxon>Mycobacteriales</taxon>
        <taxon>Corynebacteriaceae</taxon>
        <taxon>Corynebacterium</taxon>
    </lineage>
</organism>
<reference evidence="2" key="1">
    <citation type="submission" date="2018-04" db="EMBL/GenBank/DDBJ databases">
        <authorList>
            <person name="Liu S."/>
            <person name="Wang Z."/>
            <person name="Li J."/>
        </authorList>
    </citation>
    <scope>NUCLEOTIDE SEQUENCE [LARGE SCALE GENOMIC DNA]</scope>
    <source>
        <strain evidence="2">2189</strain>
    </source>
</reference>
<evidence type="ECO:0000313" key="2">
    <source>
        <dbReference type="Proteomes" id="UP000244989"/>
    </source>
</evidence>
<evidence type="ECO:0000313" key="1">
    <source>
        <dbReference type="EMBL" id="PWC00701.1"/>
    </source>
</evidence>
<proteinExistence type="predicted"/>
<dbReference type="RefSeq" id="WP_207655678.1">
    <property type="nucleotide sequence ID" value="NZ_QEEZ01000051.1"/>
</dbReference>
<gene>
    <name evidence="1" type="ORF">DF222_11445</name>
</gene>
<dbReference type="Proteomes" id="UP000244989">
    <property type="component" value="Unassembled WGS sequence"/>
</dbReference>
<sequence length="116" mass="12000">MNFLQIDSENLGAAASVAAQLSDDSKLGQQKASSAAIGPSYSVASGFDQMGTMHGRFIKDGSGAAAQVLQDLSGELDDIHTNLNRTSEAFQAQDDTAAHALDIADHGGSTHTSSYN</sequence>
<evidence type="ECO:0008006" key="3">
    <source>
        <dbReference type="Google" id="ProtNLM"/>
    </source>
</evidence>
<dbReference type="AlphaFoldDB" id="A0A2U1T3X7"/>
<comment type="caution">
    <text evidence="1">The sequence shown here is derived from an EMBL/GenBank/DDBJ whole genome shotgun (WGS) entry which is preliminary data.</text>
</comment>
<accession>A0A2U1T3X7</accession>
<dbReference type="EMBL" id="QEEZ01000051">
    <property type="protein sequence ID" value="PWC00701.1"/>
    <property type="molecule type" value="Genomic_DNA"/>
</dbReference>
<feature type="non-terminal residue" evidence="1">
    <location>
        <position position="116"/>
    </location>
</feature>